<sequence length="82" mass="8952">MRTSSVYAKPEAPSSENCLILVGLDSLLTYYSYVTLGSQSSAANLGHIELDGSMLFLPARGSMLLSSSFHEFLRSKTKSLKF</sequence>
<evidence type="ECO:0000313" key="2">
    <source>
        <dbReference type="Proteomes" id="UP000325945"/>
    </source>
</evidence>
<keyword evidence="2" id="KW-1185">Reference proteome</keyword>
<organism evidence="1 2">
    <name type="scientific">Aspergillus sergii</name>
    <dbReference type="NCBI Taxonomy" id="1034303"/>
    <lineage>
        <taxon>Eukaryota</taxon>
        <taxon>Fungi</taxon>
        <taxon>Dikarya</taxon>
        <taxon>Ascomycota</taxon>
        <taxon>Pezizomycotina</taxon>
        <taxon>Eurotiomycetes</taxon>
        <taxon>Eurotiomycetidae</taxon>
        <taxon>Eurotiales</taxon>
        <taxon>Aspergillaceae</taxon>
        <taxon>Aspergillus</taxon>
        <taxon>Aspergillus subgen. Circumdati</taxon>
    </lineage>
</organism>
<protein>
    <submittedName>
        <fullName evidence="1">Uncharacterized protein</fullName>
    </submittedName>
</protein>
<accession>A0A5N6X037</accession>
<gene>
    <name evidence="1" type="ORF">BDV39DRAFT_177065</name>
</gene>
<reference evidence="2" key="1">
    <citation type="submission" date="2019-04" db="EMBL/GenBank/DDBJ databases">
        <title>Friends and foes A comparative genomics studyof 23 Aspergillus species from section Flavi.</title>
        <authorList>
            <consortium name="DOE Joint Genome Institute"/>
            <person name="Kjaerbolling I."/>
            <person name="Vesth T."/>
            <person name="Frisvad J.C."/>
            <person name="Nybo J.L."/>
            <person name="Theobald S."/>
            <person name="Kildgaard S."/>
            <person name="Isbrandt T."/>
            <person name="Kuo A."/>
            <person name="Sato A."/>
            <person name="Lyhne E.K."/>
            <person name="Kogle M.E."/>
            <person name="Wiebenga A."/>
            <person name="Kun R.S."/>
            <person name="Lubbers R.J."/>
            <person name="Makela M.R."/>
            <person name="Barry K."/>
            <person name="Chovatia M."/>
            <person name="Clum A."/>
            <person name="Daum C."/>
            <person name="Haridas S."/>
            <person name="He G."/>
            <person name="LaButti K."/>
            <person name="Lipzen A."/>
            <person name="Mondo S."/>
            <person name="Riley R."/>
            <person name="Salamov A."/>
            <person name="Simmons B.A."/>
            <person name="Magnuson J.K."/>
            <person name="Henrissat B."/>
            <person name="Mortensen U.H."/>
            <person name="Larsen T.O."/>
            <person name="Devries R.P."/>
            <person name="Grigoriev I.V."/>
            <person name="Machida M."/>
            <person name="Baker S.E."/>
            <person name="Andersen M.R."/>
        </authorList>
    </citation>
    <scope>NUCLEOTIDE SEQUENCE [LARGE SCALE GENOMIC DNA]</scope>
    <source>
        <strain evidence="2">CBS 130017</strain>
    </source>
</reference>
<dbReference type="Proteomes" id="UP000325945">
    <property type="component" value="Unassembled WGS sequence"/>
</dbReference>
<evidence type="ECO:0000313" key="1">
    <source>
        <dbReference type="EMBL" id="KAE8326541.1"/>
    </source>
</evidence>
<name>A0A5N6X037_9EURO</name>
<proteinExistence type="predicted"/>
<dbReference type="EMBL" id="ML741799">
    <property type="protein sequence ID" value="KAE8326541.1"/>
    <property type="molecule type" value="Genomic_DNA"/>
</dbReference>
<dbReference type="AlphaFoldDB" id="A0A5N6X037"/>